<name>A0A195BN54_9HYME</name>
<organism evidence="2 3">
    <name type="scientific">Atta colombica</name>
    <dbReference type="NCBI Taxonomy" id="520822"/>
    <lineage>
        <taxon>Eukaryota</taxon>
        <taxon>Metazoa</taxon>
        <taxon>Ecdysozoa</taxon>
        <taxon>Arthropoda</taxon>
        <taxon>Hexapoda</taxon>
        <taxon>Insecta</taxon>
        <taxon>Pterygota</taxon>
        <taxon>Neoptera</taxon>
        <taxon>Endopterygota</taxon>
        <taxon>Hymenoptera</taxon>
        <taxon>Apocrita</taxon>
        <taxon>Aculeata</taxon>
        <taxon>Formicoidea</taxon>
        <taxon>Formicidae</taxon>
        <taxon>Myrmicinae</taxon>
        <taxon>Atta</taxon>
    </lineage>
</organism>
<feature type="region of interest" description="Disordered" evidence="1">
    <location>
        <begin position="127"/>
        <end position="154"/>
    </location>
</feature>
<accession>A0A195BN54</accession>
<dbReference type="EMBL" id="KQ976432">
    <property type="protein sequence ID" value="KYM87463.1"/>
    <property type="molecule type" value="Genomic_DNA"/>
</dbReference>
<feature type="compositionally biased region" description="Basic and acidic residues" evidence="1">
    <location>
        <begin position="132"/>
        <end position="154"/>
    </location>
</feature>
<dbReference type="AlphaFoldDB" id="A0A195BN54"/>
<evidence type="ECO:0000313" key="2">
    <source>
        <dbReference type="EMBL" id="KYM87463.1"/>
    </source>
</evidence>
<sequence length="227" mass="25271">MFTSHRHAIKIYVYFNANTNVNQETIKLLISRGNFLRVATRRLRDAMQPIGATRDACLHACKRYLLPSVIGSMIYARGRIMLHANALRLLETLLGSLPSTDRENHSSPLKRLTGSMIGKSRVFLQSRSMPHGGKEAKERKEGNREGERERENGREFRQRMVANIYSYGMPGLALPARHFVHLLRCISRGAILGFDGRSVQQTVTAAVAATSTAVCGLRAAAAVRIRG</sequence>
<keyword evidence="3" id="KW-1185">Reference proteome</keyword>
<evidence type="ECO:0000313" key="3">
    <source>
        <dbReference type="Proteomes" id="UP000078540"/>
    </source>
</evidence>
<dbReference type="Proteomes" id="UP000078540">
    <property type="component" value="Unassembled WGS sequence"/>
</dbReference>
<protein>
    <submittedName>
        <fullName evidence="2">Uncharacterized protein</fullName>
    </submittedName>
</protein>
<proteinExistence type="predicted"/>
<evidence type="ECO:0000256" key="1">
    <source>
        <dbReference type="SAM" id="MobiDB-lite"/>
    </source>
</evidence>
<gene>
    <name evidence="2" type="ORF">ALC53_03362</name>
</gene>
<reference evidence="2 3" key="1">
    <citation type="submission" date="2015-09" db="EMBL/GenBank/DDBJ databases">
        <title>Atta colombica WGS genome.</title>
        <authorList>
            <person name="Nygaard S."/>
            <person name="Hu H."/>
            <person name="Boomsma J."/>
            <person name="Zhang G."/>
        </authorList>
    </citation>
    <scope>NUCLEOTIDE SEQUENCE [LARGE SCALE GENOMIC DNA]</scope>
    <source>
        <strain evidence="2">Treedump-2</strain>
        <tissue evidence="2">Whole body</tissue>
    </source>
</reference>